<organism evidence="1">
    <name type="scientific">bioreactor metagenome</name>
    <dbReference type="NCBI Taxonomy" id="1076179"/>
    <lineage>
        <taxon>unclassified sequences</taxon>
        <taxon>metagenomes</taxon>
        <taxon>ecological metagenomes</taxon>
    </lineage>
</organism>
<dbReference type="PANTHER" id="PTHR34822">
    <property type="entry name" value="GRPB DOMAIN PROTEIN (AFU_ORTHOLOGUE AFUA_1G01530)"/>
    <property type="match status" value="1"/>
</dbReference>
<dbReference type="InterPro" id="IPR007344">
    <property type="entry name" value="GrpB/CoaE"/>
</dbReference>
<protein>
    <recommendedName>
        <fullName evidence="2">Dephospho-CoA kinase</fullName>
    </recommendedName>
</protein>
<reference evidence="1" key="1">
    <citation type="submission" date="2019-08" db="EMBL/GenBank/DDBJ databases">
        <authorList>
            <person name="Kucharzyk K."/>
            <person name="Murdoch R.W."/>
            <person name="Higgins S."/>
            <person name="Loffler F."/>
        </authorList>
    </citation>
    <scope>NUCLEOTIDE SEQUENCE</scope>
</reference>
<dbReference type="EMBL" id="VSSQ01000025">
    <property type="protein sequence ID" value="MPL64704.1"/>
    <property type="molecule type" value="Genomic_DNA"/>
</dbReference>
<evidence type="ECO:0008006" key="2">
    <source>
        <dbReference type="Google" id="ProtNLM"/>
    </source>
</evidence>
<evidence type="ECO:0000313" key="1">
    <source>
        <dbReference type="EMBL" id="MPL64704.1"/>
    </source>
</evidence>
<gene>
    <name evidence="1" type="ORF">SDC9_10361</name>
</gene>
<dbReference type="AlphaFoldDB" id="A0A644TCW3"/>
<sequence>MGKKLLEMTKEELWQLFPIYLVEHKNYWANWYAEELSLLKRIFPDNYIARISHIGSTAIVEIWAKPIVDILVEVRNEKYLSYIKGILLSNGYLCMAEDKKRISLNKGYTEEGFAERVYHLHLRCLGDNDELYFRDYLKEYSDIAKEYESLKLALWKEYEHDRDGYTGSKTAFIREQTIKAKEKYKGRYG</sequence>
<proteinExistence type="predicted"/>
<dbReference type="PANTHER" id="PTHR34822:SF1">
    <property type="entry name" value="GRPB FAMILY PROTEIN"/>
    <property type="match status" value="1"/>
</dbReference>
<dbReference type="Gene3D" id="3.30.460.10">
    <property type="entry name" value="Beta Polymerase, domain 2"/>
    <property type="match status" value="1"/>
</dbReference>
<dbReference type="SUPFAM" id="SSF81301">
    <property type="entry name" value="Nucleotidyltransferase"/>
    <property type="match status" value="1"/>
</dbReference>
<name>A0A644TCW3_9ZZZZ</name>
<comment type="caution">
    <text evidence="1">The sequence shown here is derived from an EMBL/GenBank/DDBJ whole genome shotgun (WGS) entry which is preliminary data.</text>
</comment>
<dbReference type="Pfam" id="PF04229">
    <property type="entry name" value="GrpB"/>
    <property type="match status" value="1"/>
</dbReference>
<accession>A0A644TCW3</accession>
<dbReference type="InterPro" id="IPR043519">
    <property type="entry name" value="NT_sf"/>
</dbReference>